<dbReference type="AlphaFoldDB" id="A0A7D7LUL4"/>
<evidence type="ECO:0000256" key="1">
    <source>
        <dbReference type="ARBA" id="ARBA00022801"/>
    </source>
</evidence>
<sequence>MSAQTIHPIRAQAQPSGVARHRPRPPDRSGSVLREGVSLAFDVYEAVCEAGVHEAGAPTIVLLPTWSIVDSRIWKLQVPYLARHHRVVTFDGRGSGRSGRPVGAAAYTDENYAADAVAVLDATGTDEAVLVGFSCGVAWSVHVAAGHPDRVTGLVAIAPSCGLSVPSPERDAFAFDKRLDSARGWAKYNEHHWRSAGGYEDFVEFFAERMYHEPHSTKQKEDFIGWAGDIAAGTLADATAGRLGLHGAVATPLEPLCERLRCPVLVIHGSEDRVRPVGIAGRLAELTGGALTVLDGVGHGVPGREPVRVNHLIHEFAERVAPQSPSPGTSSWTRSRSRRRRALYLSSPIGLGHARRDLAVAAELRERHPDLQVDWLAQDPVTRMLADAGETVHPASRYLASESRHVEDECADHDLNAFAAIRRMDETLVANFMIFDEVTGRTPYDLVVADEAWDVDHLLHENPELKRFALAWLTDFVGWLPMPDGGDAEAALTADHNAEMIEQRARYRRVRDRSVFVGNPDDVVDESFGDGLPRIRDWTAQNFDFAGYVSGFTRPDEEDSARLRAGLGLRAEEKLCLVTVGGSGVGTALLCRVLDAVPRARRLVGDLHFLVVCGPRIDPAALARHPGVEAGGVTVRGFLPDLYRHLAACDLAVVQGGLTTCMELTVNRRPFIYVPLRNHFEQNIHVRHRLERYGAGHCMSYEDACDPDLLAGAIAATLRDEVHYRPVETDGAARAADLIAGLL</sequence>
<dbReference type="Pfam" id="PF00561">
    <property type="entry name" value="Abhydrolase_1"/>
    <property type="match status" value="1"/>
</dbReference>
<dbReference type="GO" id="GO:0016020">
    <property type="term" value="C:membrane"/>
    <property type="evidence" value="ECO:0007669"/>
    <property type="project" value="TreeGrafter"/>
</dbReference>
<dbReference type="EMBL" id="CP059491">
    <property type="protein sequence ID" value="QMT03440.1"/>
    <property type="molecule type" value="Genomic_DNA"/>
</dbReference>
<dbReference type="InterPro" id="IPR029058">
    <property type="entry name" value="AB_hydrolase_fold"/>
</dbReference>
<gene>
    <name evidence="5" type="ORF">H1R19_10325</name>
</gene>
<dbReference type="GO" id="GO:0016787">
    <property type="term" value="F:hydrolase activity"/>
    <property type="evidence" value="ECO:0007669"/>
    <property type="project" value="UniProtKB-KW"/>
</dbReference>
<dbReference type="Gene3D" id="3.40.50.2000">
    <property type="entry name" value="Glycogen Phosphorylase B"/>
    <property type="match status" value="1"/>
</dbReference>
<proteinExistence type="predicted"/>
<dbReference type="InterPro" id="IPR000073">
    <property type="entry name" value="AB_hydrolase_1"/>
</dbReference>
<dbReference type="Gene3D" id="3.40.50.1820">
    <property type="entry name" value="alpha/beta hydrolase"/>
    <property type="match status" value="1"/>
</dbReference>
<evidence type="ECO:0000256" key="2">
    <source>
        <dbReference type="SAM" id="MobiDB-lite"/>
    </source>
</evidence>
<accession>A0A7D7LUL4</accession>
<keyword evidence="1 5" id="KW-0378">Hydrolase</keyword>
<evidence type="ECO:0000259" key="3">
    <source>
        <dbReference type="Pfam" id="PF00561"/>
    </source>
</evidence>
<feature type="region of interest" description="Disordered" evidence="2">
    <location>
        <begin position="1"/>
        <end position="31"/>
    </location>
</feature>
<dbReference type="GO" id="GO:0016758">
    <property type="term" value="F:hexosyltransferase activity"/>
    <property type="evidence" value="ECO:0007669"/>
    <property type="project" value="InterPro"/>
</dbReference>
<dbReference type="RefSeq" id="WP_219851344.1">
    <property type="nucleotide sequence ID" value="NZ_CP059491.1"/>
</dbReference>
<dbReference type="Pfam" id="PF04101">
    <property type="entry name" value="Glyco_tran_28_C"/>
    <property type="match status" value="1"/>
</dbReference>
<evidence type="ECO:0000313" key="5">
    <source>
        <dbReference type="EMBL" id="QMT03440.1"/>
    </source>
</evidence>
<feature type="domain" description="Glycosyl transferase family 28 C-terminal" evidence="4">
    <location>
        <begin position="577"/>
        <end position="719"/>
    </location>
</feature>
<protein>
    <submittedName>
        <fullName evidence="5">Alpha/beta fold hydrolase</fullName>
    </submittedName>
</protein>
<feature type="domain" description="AB hydrolase-1" evidence="3">
    <location>
        <begin position="70"/>
        <end position="299"/>
    </location>
</feature>
<evidence type="ECO:0000313" key="6">
    <source>
        <dbReference type="Proteomes" id="UP000515663"/>
    </source>
</evidence>
<dbReference type="SUPFAM" id="SSF53756">
    <property type="entry name" value="UDP-Glycosyltransferase/glycogen phosphorylase"/>
    <property type="match status" value="1"/>
</dbReference>
<dbReference type="SUPFAM" id="SSF53474">
    <property type="entry name" value="alpha/beta-Hydrolases"/>
    <property type="match status" value="1"/>
</dbReference>
<dbReference type="InterPro" id="IPR050266">
    <property type="entry name" value="AB_hydrolase_sf"/>
</dbReference>
<dbReference type="PANTHER" id="PTHR43798:SF31">
    <property type="entry name" value="AB HYDROLASE SUPERFAMILY PROTEIN YCLE"/>
    <property type="match status" value="1"/>
</dbReference>
<name>A0A7D7LUL4_9ACTN</name>
<dbReference type="InterPro" id="IPR007235">
    <property type="entry name" value="Glyco_trans_28_C"/>
</dbReference>
<dbReference type="PANTHER" id="PTHR43798">
    <property type="entry name" value="MONOACYLGLYCEROL LIPASE"/>
    <property type="match status" value="1"/>
</dbReference>
<keyword evidence="6" id="KW-1185">Reference proteome</keyword>
<evidence type="ECO:0000259" key="4">
    <source>
        <dbReference type="Pfam" id="PF04101"/>
    </source>
</evidence>
<reference evidence="6" key="1">
    <citation type="submission" date="2020-07" db="EMBL/GenBank/DDBJ databases">
        <title>novel species isolated from the respiratory tract of Marmot.</title>
        <authorList>
            <person name="Zhang G."/>
        </authorList>
    </citation>
    <scope>NUCLEOTIDE SEQUENCE [LARGE SCALE GENOMIC DNA]</scope>
    <source>
        <strain evidence="6">686</strain>
    </source>
</reference>
<dbReference type="KEGG" id="gji:H1R19_10325"/>
<dbReference type="Proteomes" id="UP000515663">
    <property type="component" value="Chromosome"/>
</dbReference>
<organism evidence="5 6">
    <name type="scientific">Gordonia jinghuaiqii</name>
    <dbReference type="NCBI Taxonomy" id="2758710"/>
    <lineage>
        <taxon>Bacteria</taxon>
        <taxon>Bacillati</taxon>
        <taxon>Actinomycetota</taxon>
        <taxon>Actinomycetes</taxon>
        <taxon>Mycobacteriales</taxon>
        <taxon>Gordoniaceae</taxon>
        <taxon>Gordonia</taxon>
    </lineage>
</organism>